<keyword evidence="3" id="KW-1185">Reference proteome</keyword>
<sequence length="133" mass="15456">MNDYLEAMLNFAFDHNISCQLTNVLSIHTPSGAYPQERRLVINTSWYKPNQLPFIAAHEISHILHEDDGILYFHTDSTRSIEGSADRAAVALLVDEYHKRNDEIPNYVNFMRDFEIPASLEDVVKKELRNQYM</sequence>
<dbReference type="InterPro" id="IPR010359">
    <property type="entry name" value="IrrE_HExxH"/>
</dbReference>
<evidence type="ECO:0000313" key="2">
    <source>
        <dbReference type="EMBL" id="KRK47578.1"/>
    </source>
</evidence>
<dbReference type="OrthoDB" id="2300474at2"/>
<dbReference type="Gene3D" id="1.10.10.2910">
    <property type="match status" value="1"/>
</dbReference>
<dbReference type="EMBL" id="AZCX01000007">
    <property type="protein sequence ID" value="KRK47578.1"/>
    <property type="molecule type" value="Genomic_DNA"/>
</dbReference>
<protein>
    <recommendedName>
        <fullName evidence="1">IrrE N-terminal-like domain-containing protein</fullName>
    </recommendedName>
</protein>
<proteinExistence type="predicted"/>
<dbReference type="RefSeq" id="WP_054660023.1">
    <property type="nucleotide sequence ID" value="NZ_AZCX01000007.1"/>
</dbReference>
<comment type="caution">
    <text evidence="2">The sequence shown here is derived from an EMBL/GenBank/DDBJ whole genome shotgun (WGS) entry which is preliminary data.</text>
</comment>
<dbReference type="Proteomes" id="UP000050911">
    <property type="component" value="Unassembled WGS sequence"/>
</dbReference>
<evidence type="ECO:0000259" key="1">
    <source>
        <dbReference type="Pfam" id="PF06114"/>
    </source>
</evidence>
<dbReference type="PATRIC" id="fig|1302272.5.peg.2350"/>
<accession>A0A0R1HW62</accession>
<reference evidence="2 3" key="1">
    <citation type="journal article" date="2015" name="Genome Announc.">
        <title>Expanding the biotechnology potential of lactobacilli through comparative genomics of 213 strains and associated genera.</title>
        <authorList>
            <person name="Sun Z."/>
            <person name="Harris H.M."/>
            <person name="McCann A."/>
            <person name="Guo C."/>
            <person name="Argimon S."/>
            <person name="Zhang W."/>
            <person name="Yang X."/>
            <person name="Jeffery I.B."/>
            <person name="Cooney J.C."/>
            <person name="Kagawa T.F."/>
            <person name="Liu W."/>
            <person name="Song Y."/>
            <person name="Salvetti E."/>
            <person name="Wrobel A."/>
            <person name="Rasinkangas P."/>
            <person name="Parkhill J."/>
            <person name="Rea M.C."/>
            <person name="O'Sullivan O."/>
            <person name="Ritari J."/>
            <person name="Douillard F.P."/>
            <person name="Paul Ross R."/>
            <person name="Yang R."/>
            <person name="Briner A.E."/>
            <person name="Felis G.E."/>
            <person name="de Vos W.M."/>
            <person name="Barrangou R."/>
            <person name="Klaenhammer T.R."/>
            <person name="Caufield P.W."/>
            <person name="Cui Y."/>
            <person name="Zhang H."/>
            <person name="O'Toole P.W."/>
        </authorList>
    </citation>
    <scope>NUCLEOTIDE SEQUENCE [LARGE SCALE GENOMIC DNA]</scope>
    <source>
        <strain evidence="2 3">JCM 15530</strain>
    </source>
</reference>
<gene>
    <name evidence="2" type="ORF">FC96_GL002300</name>
</gene>
<feature type="domain" description="IrrE N-terminal-like" evidence="1">
    <location>
        <begin position="36"/>
        <end position="96"/>
    </location>
</feature>
<evidence type="ECO:0000313" key="3">
    <source>
        <dbReference type="Proteomes" id="UP000050911"/>
    </source>
</evidence>
<dbReference type="STRING" id="1302272.FC96_GL002300"/>
<dbReference type="Pfam" id="PF06114">
    <property type="entry name" value="Peptidase_M78"/>
    <property type="match status" value="1"/>
</dbReference>
<organism evidence="2 3">
    <name type="scientific">Secundilactobacillus kimchicus JCM 15530</name>
    <dbReference type="NCBI Taxonomy" id="1302272"/>
    <lineage>
        <taxon>Bacteria</taxon>
        <taxon>Bacillati</taxon>
        <taxon>Bacillota</taxon>
        <taxon>Bacilli</taxon>
        <taxon>Lactobacillales</taxon>
        <taxon>Lactobacillaceae</taxon>
        <taxon>Secundilactobacillus</taxon>
    </lineage>
</organism>
<name>A0A0R1HW62_9LACO</name>
<dbReference type="AlphaFoldDB" id="A0A0R1HW62"/>